<organism evidence="1 2">
    <name type="scientific">Mycobacterium intermedium</name>
    <dbReference type="NCBI Taxonomy" id="28445"/>
    <lineage>
        <taxon>Bacteria</taxon>
        <taxon>Bacillati</taxon>
        <taxon>Actinomycetota</taxon>
        <taxon>Actinomycetes</taxon>
        <taxon>Mycobacteriales</taxon>
        <taxon>Mycobacteriaceae</taxon>
        <taxon>Mycobacterium</taxon>
        <taxon>Mycobacterium simiae complex</taxon>
    </lineage>
</organism>
<dbReference type="OrthoDB" id="4483486at2"/>
<dbReference type="Proteomes" id="UP000192739">
    <property type="component" value="Unassembled WGS sequence"/>
</dbReference>
<dbReference type="Gene3D" id="3.30.530.20">
    <property type="match status" value="1"/>
</dbReference>
<comment type="caution">
    <text evidence="1">The sequence shown here is derived from an EMBL/GenBank/DDBJ whole genome shotgun (WGS) entry which is preliminary data.</text>
</comment>
<dbReference type="AlphaFoldDB" id="A0A1E3SCN9"/>
<dbReference type="EMBL" id="MVHT01000033">
    <property type="protein sequence ID" value="ORB05032.1"/>
    <property type="molecule type" value="Genomic_DNA"/>
</dbReference>
<reference evidence="1 2" key="1">
    <citation type="submission" date="2017-02" db="EMBL/GenBank/DDBJ databases">
        <title>The new phylogeny of genus Mycobacterium.</title>
        <authorList>
            <person name="Tortoli E."/>
            <person name="Trovato A."/>
            <person name="Cirillo D.M."/>
        </authorList>
    </citation>
    <scope>NUCLEOTIDE SEQUENCE [LARGE SCALE GENOMIC DNA]</scope>
    <source>
        <strain evidence="1 2">DSM 44049</strain>
    </source>
</reference>
<name>A0A1E3SCN9_MYCIE</name>
<evidence type="ECO:0000313" key="1">
    <source>
        <dbReference type="EMBL" id="ORB05032.1"/>
    </source>
</evidence>
<keyword evidence="2" id="KW-1185">Reference proteome</keyword>
<sequence>MALKEQLSTVREVEASRQAVWDVMADGWTYAQWVVGNSRTRAVDPTWPEPGAEIRHSVGVWPLVINDKTEVEGCTPGEELVLRARVGLFGSARITLRLSDTPHGGCRIEMIEVPIGGPGKLVPDAVALAAVYPRNRECLWRLGALADRHKPSEVD</sequence>
<dbReference type="STRING" id="28445.BHQ20_15515"/>
<proteinExistence type="predicted"/>
<dbReference type="InterPro" id="IPR023393">
    <property type="entry name" value="START-like_dom_sf"/>
</dbReference>
<dbReference type="RefSeq" id="WP_069420075.1">
    <property type="nucleotide sequence ID" value="NZ_CBCRZH010000095.1"/>
</dbReference>
<gene>
    <name evidence="1" type="ORF">BST27_13680</name>
</gene>
<accession>A0A1E3SCN9</accession>
<evidence type="ECO:0000313" key="2">
    <source>
        <dbReference type="Proteomes" id="UP000192739"/>
    </source>
</evidence>
<dbReference type="SUPFAM" id="SSF55961">
    <property type="entry name" value="Bet v1-like"/>
    <property type="match status" value="1"/>
</dbReference>
<dbReference type="CDD" id="cd07812">
    <property type="entry name" value="SRPBCC"/>
    <property type="match status" value="1"/>
</dbReference>
<protein>
    <submittedName>
        <fullName evidence="1">Polyketide cyclase</fullName>
    </submittedName>
</protein>